<evidence type="ECO:0000313" key="4">
    <source>
        <dbReference type="Proteomes" id="UP000887229"/>
    </source>
</evidence>
<dbReference type="AlphaFoldDB" id="A0A9P8CLR1"/>
<gene>
    <name evidence="3" type="ORF">F5Z01DRAFT_695929</name>
</gene>
<name>A0A9P8CLR1_9HYPO</name>
<evidence type="ECO:0000256" key="1">
    <source>
        <dbReference type="SAM" id="MobiDB-lite"/>
    </source>
</evidence>
<accession>A0A9P8CLR1</accession>
<dbReference type="RefSeq" id="XP_046113795.1">
    <property type="nucleotide sequence ID" value="XM_046266273.1"/>
</dbReference>
<feature type="region of interest" description="Disordered" evidence="1">
    <location>
        <begin position="202"/>
        <end position="221"/>
    </location>
</feature>
<keyword evidence="2" id="KW-0732">Signal</keyword>
<feature type="chain" id="PRO_5040344804" evidence="2">
    <location>
        <begin position="21"/>
        <end position="221"/>
    </location>
</feature>
<organism evidence="3 4">
    <name type="scientific">Emericellopsis atlantica</name>
    <dbReference type="NCBI Taxonomy" id="2614577"/>
    <lineage>
        <taxon>Eukaryota</taxon>
        <taxon>Fungi</taxon>
        <taxon>Dikarya</taxon>
        <taxon>Ascomycota</taxon>
        <taxon>Pezizomycotina</taxon>
        <taxon>Sordariomycetes</taxon>
        <taxon>Hypocreomycetidae</taxon>
        <taxon>Hypocreales</taxon>
        <taxon>Bionectriaceae</taxon>
        <taxon>Emericellopsis</taxon>
    </lineage>
</organism>
<proteinExistence type="predicted"/>
<dbReference type="Proteomes" id="UP000887229">
    <property type="component" value="Unassembled WGS sequence"/>
</dbReference>
<feature type="signal peptide" evidence="2">
    <location>
        <begin position="1"/>
        <end position="20"/>
    </location>
</feature>
<sequence>MHSIACAVLLPAVSAHACLAVISVASHCLSCYLPAGDCRQGASPLGEKGLDIAHRGLLAVIIHVIMPAANSSFDTVITTHTRHAPVPVQKWVLVSQDQPALATLSRAYGTVVLGQCACLGIGAQTRLSEVSKSRRYRLTCTNSFLGNISDSAAAELCYAPRNIYAVAEGTCIDSPVIMPITWSGRGNIDQAKDARRHGLARSCRTHAGQPPIPRIANSGDG</sequence>
<dbReference type="GeneID" id="70297176"/>
<protein>
    <submittedName>
        <fullName evidence="3">Uncharacterized protein</fullName>
    </submittedName>
</protein>
<comment type="caution">
    <text evidence="3">The sequence shown here is derived from an EMBL/GenBank/DDBJ whole genome shotgun (WGS) entry which is preliminary data.</text>
</comment>
<dbReference type="EMBL" id="MU251288">
    <property type="protein sequence ID" value="KAG9249871.1"/>
    <property type="molecule type" value="Genomic_DNA"/>
</dbReference>
<reference evidence="3" key="1">
    <citation type="journal article" date="2021" name="IMA Fungus">
        <title>Genomic characterization of three marine fungi, including Emericellopsis atlantica sp. nov. with signatures of a generalist lifestyle and marine biomass degradation.</title>
        <authorList>
            <person name="Hagestad O.C."/>
            <person name="Hou L."/>
            <person name="Andersen J.H."/>
            <person name="Hansen E.H."/>
            <person name="Altermark B."/>
            <person name="Li C."/>
            <person name="Kuhnert E."/>
            <person name="Cox R.J."/>
            <person name="Crous P.W."/>
            <person name="Spatafora J.W."/>
            <person name="Lail K."/>
            <person name="Amirebrahimi M."/>
            <person name="Lipzen A."/>
            <person name="Pangilinan J."/>
            <person name="Andreopoulos W."/>
            <person name="Hayes R.D."/>
            <person name="Ng V."/>
            <person name="Grigoriev I.V."/>
            <person name="Jackson S.A."/>
            <person name="Sutton T.D.S."/>
            <person name="Dobson A.D.W."/>
            <person name="Rama T."/>
        </authorList>
    </citation>
    <scope>NUCLEOTIDE SEQUENCE</scope>
    <source>
        <strain evidence="3">TS7</strain>
    </source>
</reference>
<evidence type="ECO:0000313" key="3">
    <source>
        <dbReference type="EMBL" id="KAG9249871.1"/>
    </source>
</evidence>
<evidence type="ECO:0000256" key="2">
    <source>
        <dbReference type="SAM" id="SignalP"/>
    </source>
</evidence>
<keyword evidence="4" id="KW-1185">Reference proteome</keyword>